<keyword evidence="1" id="KW-1133">Transmembrane helix</keyword>
<reference evidence="2 3" key="1">
    <citation type="submission" date="2019-03" db="EMBL/GenBank/DDBJ databases">
        <title>Genomic Encyclopedia of Type Strains, Phase IV (KMG-IV): sequencing the most valuable type-strain genomes for metagenomic binning, comparative biology and taxonomic classification.</title>
        <authorList>
            <person name="Goeker M."/>
        </authorList>
    </citation>
    <scope>NUCLEOTIDE SEQUENCE [LARGE SCALE GENOMIC DNA]</scope>
    <source>
        <strain evidence="2 3">DSM 28403</strain>
    </source>
</reference>
<keyword evidence="1" id="KW-0472">Membrane</keyword>
<proteinExistence type="predicted"/>
<protein>
    <submittedName>
        <fullName evidence="2">YwiC-like protein</fullName>
    </submittedName>
</protein>
<evidence type="ECO:0000313" key="2">
    <source>
        <dbReference type="EMBL" id="TDQ59827.1"/>
    </source>
</evidence>
<dbReference type="InterPro" id="IPR025576">
    <property type="entry name" value="YwiC"/>
</dbReference>
<feature type="transmembrane region" description="Helical" evidence="1">
    <location>
        <begin position="63"/>
        <end position="81"/>
    </location>
</feature>
<evidence type="ECO:0000313" key="3">
    <source>
        <dbReference type="Proteomes" id="UP000295657"/>
    </source>
</evidence>
<sequence>MIKPLISNQHGAIVMALLPFLYGVALSRPLWQHIFLLSAWFFLYLATYPLLKLCQRQYKPLYFRWSAIYLGVALLLVLPALYYNPHIVFFAAAMLPLAAVNAYFSRRKEERALCNDLAAIAIFSLAGAAAYYFADSSSDVRIWQVGFYPALFFIGTTLYVKSVLRERKNPRYLKASLIFHLLCVLLFIFMQQYLLAAAFFPALVRALWLPGKKLSVRQIGLIEMGNSLVFFILLLYAA</sequence>
<keyword evidence="3" id="KW-1185">Reference proteome</keyword>
<gene>
    <name evidence="2" type="ORF">EDC45_0489</name>
</gene>
<dbReference type="Pfam" id="PF14256">
    <property type="entry name" value="YwiC"/>
    <property type="match status" value="1"/>
</dbReference>
<accession>A0A4R6VC56</accession>
<feature type="transmembrane region" description="Helical" evidence="1">
    <location>
        <begin position="117"/>
        <end position="134"/>
    </location>
</feature>
<feature type="transmembrane region" description="Helical" evidence="1">
    <location>
        <begin position="140"/>
        <end position="160"/>
    </location>
</feature>
<feature type="transmembrane region" description="Helical" evidence="1">
    <location>
        <begin position="34"/>
        <end position="51"/>
    </location>
</feature>
<feature type="transmembrane region" description="Helical" evidence="1">
    <location>
        <begin position="12"/>
        <end position="28"/>
    </location>
</feature>
<dbReference type="AlphaFoldDB" id="A0A4R6VC56"/>
<keyword evidence="1" id="KW-0812">Transmembrane</keyword>
<feature type="transmembrane region" description="Helical" evidence="1">
    <location>
        <begin position="172"/>
        <end position="199"/>
    </location>
</feature>
<feature type="transmembrane region" description="Helical" evidence="1">
    <location>
        <begin position="219"/>
        <end position="237"/>
    </location>
</feature>
<dbReference type="EMBL" id="SNYQ01000001">
    <property type="protein sequence ID" value="TDQ59827.1"/>
    <property type="molecule type" value="Genomic_DNA"/>
</dbReference>
<feature type="transmembrane region" description="Helical" evidence="1">
    <location>
        <begin position="87"/>
        <end position="105"/>
    </location>
</feature>
<organism evidence="2 3">
    <name type="scientific">Mesocricetibacter intestinalis</name>
    <dbReference type="NCBI Taxonomy" id="1521930"/>
    <lineage>
        <taxon>Bacteria</taxon>
        <taxon>Pseudomonadati</taxon>
        <taxon>Pseudomonadota</taxon>
        <taxon>Gammaproteobacteria</taxon>
        <taxon>Pasteurellales</taxon>
        <taxon>Pasteurellaceae</taxon>
        <taxon>Mesocricetibacter</taxon>
    </lineage>
</organism>
<comment type="caution">
    <text evidence="2">The sequence shown here is derived from an EMBL/GenBank/DDBJ whole genome shotgun (WGS) entry which is preliminary data.</text>
</comment>
<dbReference type="Proteomes" id="UP000295657">
    <property type="component" value="Unassembled WGS sequence"/>
</dbReference>
<evidence type="ECO:0000256" key="1">
    <source>
        <dbReference type="SAM" id="Phobius"/>
    </source>
</evidence>
<name>A0A4R6VC56_9PAST</name>